<dbReference type="PANTHER" id="PTHR39344">
    <property type="entry name" value="UPF0182 PROTEIN SLL1060"/>
    <property type="match status" value="1"/>
</dbReference>
<keyword evidence="2 5" id="KW-0812">Transmembrane</keyword>
<dbReference type="EMBL" id="UINC01229352">
    <property type="protein sequence ID" value="SVE61029.1"/>
    <property type="molecule type" value="Genomic_DNA"/>
</dbReference>
<sequence length="229" mass="26262">IRVRLPLHIFLSALASITALLLIISTKTMGFRLVIGSLTLWAVLAIVGGIVFPLLYQRFRVDPDQFVKEKPYIMRNLEATRAAYELDHIKQISYPAEGDLDSVAIEQNRSTLDNIRIWDPVPLKDAYNQLQFMELYYKFLNIDSDRYMVDGRLRQVLISARELDSEGLPQDARNWINRHLKYTHGYGVSMSPTTEFSIGEGRPEFFVHDIPIKGSPPIVQPELYYGESS</sequence>
<proteinExistence type="predicted"/>
<dbReference type="InterPro" id="IPR005372">
    <property type="entry name" value="UPF0182"/>
</dbReference>
<keyword evidence="1" id="KW-1003">Cell membrane</keyword>
<dbReference type="GO" id="GO:0016020">
    <property type="term" value="C:membrane"/>
    <property type="evidence" value="ECO:0007669"/>
    <property type="project" value="InterPro"/>
</dbReference>
<organism evidence="6">
    <name type="scientific">marine metagenome</name>
    <dbReference type="NCBI Taxonomy" id="408172"/>
    <lineage>
        <taxon>unclassified sequences</taxon>
        <taxon>metagenomes</taxon>
        <taxon>ecological metagenomes</taxon>
    </lineage>
</organism>
<evidence type="ECO:0000313" key="6">
    <source>
        <dbReference type="EMBL" id="SVE61029.1"/>
    </source>
</evidence>
<evidence type="ECO:0000256" key="3">
    <source>
        <dbReference type="ARBA" id="ARBA00022989"/>
    </source>
</evidence>
<dbReference type="Pfam" id="PF03699">
    <property type="entry name" value="UPF0182"/>
    <property type="match status" value="1"/>
</dbReference>
<evidence type="ECO:0000256" key="4">
    <source>
        <dbReference type="ARBA" id="ARBA00023136"/>
    </source>
</evidence>
<protein>
    <submittedName>
        <fullName evidence="6">Uncharacterized protein</fullName>
    </submittedName>
</protein>
<evidence type="ECO:0000256" key="1">
    <source>
        <dbReference type="ARBA" id="ARBA00022475"/>
    </source>
</evidence>
<feature type="non-terminal residue" evidence="6">
    <location>
        <position position="229"/>
    </location>
</feature>
<dbReference type="GO" id="GO:0005576">
    <property type="term" value="C:extracellular region"/>
    <property type="evidence" value="ECO:0007669"/>
    <property type="project" value="TreeGrafter"/>
</dbReference>
<dbReference type="AlphaFoldDB" id="A0A383EWJ3"/>
<keyword evidence="4 5" id="KW-0472">Membrane</keyword>
<dbReference type="PANTHER" id="PTHR39344:SF1">
    <property type="entry name" value="UPF0182 PROTEIN SLL1060"/>
    <property type="match status" value="1"/>
</dbReference>
<evidence type="ECO:0000256" key="5">
    <source>
        <dbReference type="SAM" id="Phobius"/>
    </source>
</evidence>
<gene>
    <name evidence="6" type="ORF">METZ01_LOCUS513883</name>
</gene>
<feature type="transmembrane region" description="Helical" evidence="5">
    <location>
        <begin position="31"/>
        <end position="56"/>
    </location>
</feature>
<accession>A0A383EWJ3</accession>
<feature type="transmembrane region" description="Helical" evidence="5">
    <location>
        <begin position="7"/>
        <end position="25"/>
    </location>
</feature>
<feature type="non-terminal residue" evidence="6">
    <location>
        <position position="1"/>
    </location>
</feature>
<name>A0A383EWJ3_9ZZZZ</name>
<evidence type="ECO:0000256" key="2">
    <source>
        <dbReference type="ARBA" id="ARBA00022692"/>
    </source>
</evidence>
<keyword evidence="3 5" id="KW-1133">Transmembrane helix</keyword>
<reference evidence="6" key="1">
    <citation type="submission" date="2018-05" db="EMBL/GenBank/DDBJ databases">
        <authorList>
            <person name="Lanie J.A."/>
            <person name="Ng W.-L."/>
            <person name="Kazmierczak K.M."/>
            <person name="Andrzejewski T.M."/>
            <person name="Davidsen T.M."/>
            <person name="Wayne K.J."/>
            <person name="Tettelin H."/>
            <person name="Glass J.I."/>
            <person name="Rusch D."/>
            <person name="Podicherti R."/>
            <person name="Tsui H.-C.T."/>
            <person name="Winkler M.E."/>
        </authorList>
    </citation>
    <scope>NUCLEOTIDE SEQUENCE</scope>
</reference>